<feature type="transmembrane region" description="Helical" evidence="1">
    <location>
        <begin position="6"/>
        <end position="24"/>
    </location>
</feature>
<keyword evidence="3" id="KW-1185">Reference proteome</keyword>
<accession>A0ABW1RJ85</accession>
<comment type="caution">
    <text evidence="2">The sequence shown here is derived from an EMBL/GenBank/DDBJ whole genome shotgun (WGS) entry which is preliminary data.</text>
</comment>
<proteinExistence type="predicted"/>
<name>A0ABW1RJ85_9LACO</name>
<evidence type="ECO:0000313" key="3">
    <source>
        <dbReference type="Proteomes" id="UP001596289"/>
    </source>
</evidence>
<keyword evidence="1" id="KW-1133">Transmembrane helix</keyword>
<gene>
    <name evidence="2" type="ORF">ACFQGP_13685</name>
</gene>
<feature type="transmembrane region" description="Helical" evidence="1">
    <location>
        <begin position="61"/>
        <end position="79"/>
    </location>
</feature>
<evidence type="ECO:0000256" key="1">
    <source>
        <dbReference type="SAM" id="Phobius"/>
    </source>
</evidence>
<keyword evidence="1" id="KW-0472">Membrane</keyword>
<dbReference type="Proteomes" id="UP001596289">
    <property type="component" value="Unassembled WGS sequence"/>
</dbReference>
<reference evidence="3" key="1">
    <citation type="journal article" date="2019" name="Int. J. Syst. Evol. Microbiol.">
        <title>The Global Catalogue of Microorganisms (GCM) 10K type strain sequencing project: providing services to taxonomists for standard genome sequencing and annotation.</title>
        <authorList>
            <consortium name="The Broad Institute Genomics Platform"/>
            <consortium name="The Broad Institute Genome Sequencing Center for Infectious Disease"/>
            <person name="Wu L."/>
            <person name="Ma J."/>
        </authorList>
    </citation>
    <scope>NUCLEOTIDE SEQUENCE [LARGE SCALE GENOMIC DNA]</scope>
    <source>
        <strain evidence="3">CCM 8904</strain>
    </source>
</reference>
<dbReference type="EMBL" id="JBHSSL010000114">
    <property type="protein sequence ID" value="MFC6171607.1"/>
    <property type="molecule type" value="Genomic_DNA"/>
</dbReference>
<dbReference type="RefSeq" id="WP_125552750.1">
    <property type="nucleotide sequence ID" value="NZ_JBHSSL010000114.1"/>
</dbReference>
<organism evidence="2 3">
    <name type="scientific">Loigolactobacillus jiayinensis</name>
    <dbReference type="NCBI Taxonomy" id="2486016"/>
    <lineage>
        <taxon>Bacteria</taxon>
        <taxon>Bacillati</taxon>
        <taxon>Bacillota</taxon>
        <taxon>Bacilli</taxon>
        <taxon>Lactobacillales</taxon>
        <taxon>Lactobacillaceae</taxon>
        <taxon>Loigolactobacillus</taxon>
    </lineage>
</organism>
<evidence type="ECO:0000313" key="2">
    <source>
        <dbReference type="EMBL" id="MFC6171607.1"/>
    </source>
</evidence>
<protein>
    <submittedName>
        <fullName evidence="2">Uncharacterized protein</fullName>
    </submittedName>
</protein>
<keyword evidence="1" id="KW-0812">Transmembrane</keyword>
<feature type="transmembrane region" description="Helical" evidence="1">
    <location>
        <begin position="36"/>
        <end position="55"/>
    </location>
</feature>
<sequence>MAVNDYIPVIALLLVVGLVVFLQYQLGVRRSSVRMACVLPIAYSILFTTLTIIVAGWQAEALLFIGSQWAVGYWLYFIYEFGQHSTQPATPEAEHKYTLQTEKNSK</sequence>